<feature type="coiled-coil region" evidence="1">
    <location>
        <begin position="95"/>
        <end position="122"/>
    </location>
</feature>
<comment type="caution">
    <text evidence="4">The sequence shown here is derived from an EMBL/GenBank/DDBJ whole genome shotgun (WGS) entry which is preliminary data.</text>
</comment>
<dbReference type="Gene3D" id="1.10.287.470">
    <property type="entry name" value="Helix hairpin bin"/>
    <property type="match status" value="1"/>
</dbReference>
<dbReference type="PANTHER" id="PTHR30386:SF24">
    <property type="entry name" value="MULTIDRUG RESISTANCE EFFLUX PUMP"/>
    <property type="match status" value="1"/>
</dbReference>
<dbReference type="Gene3D" id="2.40.30.170">
    <property type="match status" value="1"/>
</dbReference>
<feature type="transmembrane region" description="Helical" evidence="2">
    <location>
        <begin position="21"/>
        <end position="41"/>
    </location>
</feature>
<protein>
    <submittedName>
        <fullName evidence="4">HlyD family secretion protein</fullName>
    </submittedName>
</protein>
<dbReference type="Gene3D" id="2.40.50.100">
    <property type="match status" value="1"/>
</dbReference>
<evidence type="ECO:0000256" key="1">
    <source>
        <dbReference type="SAM" id="Coils"/>
    </source>
</evidence>
<organism evidence="4 5">
    <name type="scientific">Candidatus Megaera venefica</name>
    <dbReference type="NCBI Taxonomy" id="2055910"/>
    <lineage>
        <taxon>Bacteria</taxon>
        <taxon>Pseudomonadati</taxon>
        <taxon>Pseudomonadota</taxon>
        <taxon>Alphaproteobacteria</taxon>
        <taxon>Rickettsiales</taxon>
        <taxon>Rickettsiaceae</taxon>
        <taxon>Candidatus Megaera</taxon>
    </lineage>
</organism>
<keyword evidence="5" id="KW-1185">Reference proteome</keyword>
<evidence type="ECO:0000313" key="5">
    <source>
        <dbReference type="Proteomes" id="UP001291687"/>
    </source>
</evidence>
<evidence type="ECO:0000313" key="4">
    <source>
        <dbReference type="EMBL" id="MEA0971411.1"/>
    </source>
</evidence>
<accession>A0ABU5NE41</accession>
<dbReference type="EMBL" id="JARJFB010000130">
    <property type="protein sequence ID" value="MEA0971411.1"/>
    <property type="molecule type" value="Genomic_DNA"/>
</dbReference>
<feature type="domain" description="Multidrug resistance protein MdtA-like barrel-sandwich hybrid" evidence="3">
    <location>
        <begin position="57"/>
        <end position="251"/>
    </location>
</feature>
<sequence length="350" mass="39439">MMNKAIESLIDKFNSYRYARYISVAASLLLLFFTYEIYVWAKTQSTDNAYVEADISSISSEVNGVIDKVLVKENNVVEANQIIAKIKDDDHKANFNKAKADLDGARRDIEMIEQNIKISNIEQQKTDEAYQFAVESFKISEIDYKRIKALSKDNFASKKNVDSIKILFEKAKSDLAQAEFNMQTSKENLTLLEIKRFAAMAKYNTVSSELDLAKRALDNTVIRSPIRGMIGNSSLREGNYIRAGSVLFSVVPIDELYIKANFKETQISKFKLGMKVEILVDSEKGEKIEGEIRNVSPATGAKFSLLPPSNATGNFTKIVQRVPVIIDFQVPERVKNKIVPGMSVFVKVRT</sequence>
<evidence type="ECO:0000256" key="2">
    <source>
        <dbReference type="SAM" id="Phobius"/>
    </source>
</evidence>
<dbReference type="Pfam" id="PF25917">
    <property type="entry name" value="BSH_RND"/>
    <property type="match status" value="1"/>
</dbReference>
<dbReference type="InterPro" id="IPR058625">
    <property type="entry name" value="MdtA-like_BSH"/>
</dbReference>
<dbReference type="PRINTS" id="PR01490">
    <property type="entry name" value="RTXTOXIND"/>
</dbReference>
<proteinExistence type="predicted"/>
<reference evidence="4 5" key="1">
    <citation type="submission" date="2023-03" db="EMBL/GenBank/DDBJ databases">
        <title>Host association and intracellularity evolved multiple times independently in the Rickettsiales.</title>
        <authorList>
            <person name="Castelli M."/>
            <person name="Nardi T."/>
            <person name="Gammuto L."/>
            <person name="Bellinzona G."/>
            <person name="Sabaneyeva E."/>
            <person name="Potekhin A."/>
            <person name="Serra V."/>
            <person name="Petroni G."/>
            <person name="Sassera D."/>
        </authorList>
    </citation>
    <scope>NUCLEOTIDE SEQUENCE [LARGE SCALE GENOMIC DNA]</scope>
    <source>
        <strain evidence="4 5">Sr 2-6</strain>
    </source>
</reference>
<keyword evidence="2" id="KW-0472">Membrane</keyword>
<keyword evidence="2" id="KW-0812">Transmembrane</keyword>
<dbReference type="SUPFAM" id="SSF111369">
    <property type="entry name" value="HlyD-like secretion proteins"/>
    <property type="match status" value="2"/>
</dbReference>
<dbReference type="PANTHER" id="PTHR30386">
    <property type="entry name" value="MEMBRANE FUSION SUBUNIT OF EMRAB-TOLC MULTIDRUG EFFLUX PUMP"/>
    <property type="match status" value="1"/>
</dbReference>
<name>A0ABU5NE41_9RICK</name>
<evidence type="ECO:0000259" key="3">
    <source>
        <dbReference type="Pfam" id="PF25917"/>
    </source>
</evidence>
<dbReference type="Proteomes" id="UP001291687">
    <property type="component" value="Unassembled WGS sequence"/>
</dbReference>
<keyword evidence="2" id="KW-1133">Transmembrane helix</keyword>
<dbReference type="InterPro" id="IPR050739">
    <property type="entry name" value="MFP"/>
</dbReference>
<feature type="coiled-coil region" evidence="1">
    <location>
        <begin position="168"/>
        <end position="195"/>
    </location>
</feature>
<keyword evidence="1" id="KW-0175">Coiled coil</keyword>
<gene>
    <name evidence="4" type="ORF">Megvenef_01389</name>
</gene>
<dbReference type="RefSeq" id="WP_322777312.1">
    <property type="nucleotide sequence ID" value="NZ_JARJFB010000130.1"/>
</dbReference>